<comment type="caution">
    <text evidence="2">The sequence shown here is derived from an EMBL/GenBank/DDBJ whole genome shotgun (WGS) entry which is preliminary data.</text>
</comment>
<dbReference type="PANTHER" id="PTHR33067:SF32">
    <property type="entry name" value="ASPARTIC PEPTIDASE DDI1-TYPE DOMAIN-CONTAINING PROTEIN"/>
    <property type="match status" value="1"/>
</dbReference>
<proteinExistence type="predicted"/>
<sequence>MPKVVYDKLNHHALAPTAMCLQLADQSVRYHAGVAENIPVKIRNFFIPVDFVVLDMEVDTKTPLILRRPFLSTANAHIDVGAGEFQLNINGQKEKFSFRPKVEQCSQVKIVNRKQQSEKKLDKEPKNKTKKKLENLAIPAIESLIELIESIRIREKEIKVHNQRNAKQRTQRKKFLESEKKEIKSATPMKKVWHEKVSPLTETPASDDNQTQGMESPAPNSKPELSP</sequence>
<dbReference type="Gene3D" id="2.40.70.10">
    <property type="entry name" value="Acid Proteases"/>
    <property type="match status" value="1"/>
</dbReference>
<keyword evidence="3" id="KW-1185">Reference proteome</keyword>
<accession>A0A3L6SLS1</accession>
<dbReference type="InterPro" id="IPR021109">
    <property type="entry name" value="Peptidase_aspartic_dom_sf"/>
</dbReference>
<evidence type="ECO:0000256" key="1">
    <source>
        <dbReference type="SAM" id="MobiDB-lite"/>
    </source>
</evidence>
<dbReference type="STRING" id="4540.A0A3L6SLS1"/>
<dbReference type="OrthoDB" id="674712at2759"/>
<dbReference type="EMBL" id="PQIB02000004">
    <property type="protein sequence ID" value="RLN23581.1"/>
    <property type="molecule type" value="Genomic_DNA"/>
</dbReference>
<feature type="compositionally biased region" description="Basic residues" evidence="1">
    <location>
        <begin position="161"/>
        <end position="173"/>
    </location>
</feature>
<dbReference type="PANTHER" id="PTHR33067">
    <property type="entry name" value="RNA-DIRECTED DNA POLYMERASE-RELATED"/>
    <property type="match status" value="1"/>
</dbReference>
<dbReference type="AlphaFoldDB" id="A0A3L6SLS1"/>
<protein>
    <submittedName>
        <fullName evidence="2">Uncharacterized protein</fullName>
    </submittedName>
</protein>
<evidence type="ECO:0000313" key="3">
    <source>
        <dbReference type="Proteomes" id="UP000275267"/>
    </source>
</evidence>
<organism evidence="2 3">
    <name type="scientific">Panicum miliaceum</name>
    <name type="common">Proso millet</name>
    <name type="synonym">Broomcorn millet</name>
    <dbReference type="NCBI Taxonomy" id="4540"/>
    <lineage>
        <taxon>Eukaryota</taxon>
        <taxon>Viridiplantae</taxon>
        <taxon>Streptophyta</taxon>
        <taxon>Embryophyta</taxon>
        <taxon>Tracheophyta</taxon>
        <taxon>Spermatophyta</taxon>
        <taxon>Magnoliopsida</taxon>
        <taxon>Liliopsida</taxon>
        <taxon>Poales</taxon>
        <taxon>Poaceae</taxon>
        <taxon>PACMAD clade</taxon>
        <taxon>Panicoideae</taxon>
        <taxon>Panicodae</taxon>
        <taxon>Paniceae</taxon>
        <taxon>Panicinae</taxon>
        <taxon>Panicum</taxon>
        <taxon>Panicum sect. Panicum</taxon>
    </lineage>
</organism>
<feature type="compositionally biased region" description="Polar residues" evidence="1">
    <location>
        <begin position="200"/>
        <end position="214"/>
    </location>
</feature>
<dbReference type="Proteomes" id="UP000275267">
    <property type="component" value="Unassembled WGS sequence"/>
</dbReference>
<feature type="region of interest" description="Disordered" evidence="1">
    <location>
        <begin position="161"/>
        <end position="227"/>
    </location>
</feature>
<name>A0A3L6SLS1_PANMI</name>
<feature type="compositionally biased region" description="Basic and acidic residues" evidence="1">
    <location>
        <begin position="174"/>
        <end position="184"/>
    </location>
</feature>
<reference evidence="3" key="1">
    <citation type="journal article" date="2019" name="Nat. Commun.">
        <title>The genome of broomcorn millet.</title>
        <authorList>
            <person name="Zou C."/>
            <person name="Miki D."/>
            <person name="Li D."/>
            <person name="Tang Q."/>
            <person name="Xiao L."/>
            <person name="Rajput S."/>
            <person name="Deng P."/>
            <person name="Jia W."/>
            <person name="Huang R."/>
            <person name="Zhang M."/>
            <person name="Sun Y."/>
            <person name="Hu J."/>
            <person name="Fu X."/>
            <person name="Schnable P.S."/>
            <person name="Li F."/>
            <person name="Zhang H."/>
            <person name="Feng B."/>
            <person name="Zhu X."/>
            <person name="Liu R."/>
            <person name="Schnable J.C."/>
            <person name="Zhu J.-K."/>
            <person name="Zhang H."/>
        </authorList>
    </citation>
    <scope>NUCLEOTIDE SEQUENCE [LARGE SCALE GENOMIC DNA]</scope>
</reference>
<evidence type="ECO:0000313" key="2">
    <source>
        <dbReference type="EMBL" id="RLN23581.1"/>
    </source>
</evidence>
<gene>
    <name evidence="2" type="ORF">C2845_PM07G11780</name>
</gene>